<dbReference type="Pfam" id="PF00581">
    <property type="entry name" value="Rhodanese"/>
    <property type="match status" value="1"/>
</dbReference>
<dbReference type="FunFam" id="3.90.190.10:FF:000044">
    <property type="entry name" value="Dual specificity protein phosphatase 8"/>
    <property type="match status" value="1"/>
</dbReference>
<dbReference type="SUPFAM" id="SSF52821">
    <property type="entry name" value="Rhodanese/Cell cycle control phosphatase"/>
    <property type="match status" value="1"/>
</dbReference>
<dbReference type="Pfam" id="PF00782">
    <property type="entry name" value="DSPc"/>
    <property type="match status" value="1"/>
</dbReference>
<gene>
    <name evidence="19" type="ORF">SKAU_G00346920</name>
</gene>
<dbReference type="PANTHER" id="PTHR10159:SF108">
    <property type="entry name" value="DUAL SPECIFICITY PROTEIN PHOSPHATASE 8"/>
    <property type="match status" value="1"/>
</dbReference>
<proteinExistence type="inferred from homology"/>
<keyword evidence="10" id="KW-0539">Nucleus</keyword>
<evidence type="ECO:0000256" key="3">
    <source>
        <dbReference type="ARBA" id="ARBA00008601"/>
    </source>
</evidence>
<evidence type="ECO:0000256" key="12">
    <source>
        <dbReference type="ARBA" id="ARBA00048336"/>
    </source>
</evidence>
<evidence type="ECO:0000256" key="10">
    <source>
        <dbReference type="ARBA" id="ARBA00023242"/>
    </source>
</evidence>
<evidence type="ECO:0000256" key="7">
    <source>
        <dbReference type="ARBA" id="ARBA00022490"/>
    </source>
</evidence>
<feature type="domain" description="Rhodanese" evidence="18">
    <location>
        <begin position="25"/>
        <end position="140"/>
    </location>
</feature>
<feature type="region of interest" description="Disordered" evidence="15">
    <location>
        <begin position="309"/>
        <end position="364"/>
    </location>
</feature>
<comment type="catalytic activity">
    <reaction evidence="12">
        <text>O-phospho-L-threonyl-[protein] + H2O = L-threonyl-[protein] + phosphate</text>
        <dbReference type="Rhea" id="RHEA:47004"/>
        <dbReference type="Rhea" id="RHEA-COMP:11060"/>
        <dbReference type="Rhea" id="RHEA-COMP:11605"/>
        <dbReference type="ChEBI" id="CHEBI:15377"/>
        <dbReference type="ChEBI" id="CHEBI:30013"/>
        <dbReference type="ChEBI" id="CHEBI:43474"/>
        <dbReference type="ChEBI" id="CHEBI:61977"/>
        <dbReference type="EC" id="3.1.3.16"/>
    </reaction>
</comment>
<evidence type="ECO:0000313" key="20">
    <source>
        <dbReference type="Proteomes" id="UP001152622"/>
    </source>
</evidence>
<dbReference type="EC" id="3.1.3.16" evidence="6"/>
<dbReference type="SMART" id="SM00195">
    <property type="entry name" value="DSPc"/>
    <property type="match status" value="1"/>
</dbReference>
<dbReference type="PROSITE" id="PS50054">
    <property type="entry name" value="TYR_PHOSPHATASE_DUAL"/>
    <property type="match status" value="1"/>
</dbReference>
<feature type="compositionally biased region" description="Basic and acidic residues" evidence="15">
    <location>
        <begin position="317"/>
        <end position="330"/>
    </location>
</feature>
<evidence type="ECO:0000256" key="9">
    <source>
        <dbReference type="ARBA" id="ARBA00022912"/>
    </source>
</evidence>
<dbReference type="GO" id="GO:0005737">
    <property type="term" value="C:cytoplasm"/>
    <property type="evidence" value="ECO:0007669"/>
    <property type="project" value="UniProtKB-SubCell"/>
</dbReference>
<feature type="domain" description="Tyrosine-protein phosphatase" evidence="16">
    <location>
        <begin position="162"/>
        <end position="304"/>
    </location>
</feature>
<dbReference type="Gene3D" id="3.90.190.10">
    <property type="entry name" value="Protein tyrosine phosphatase superfamily"/>
    <property type="match status" value="1"/>
</dbReference>
<evidence type="ECO:0000256" key="13">
    <source>
        <dbReference type="ARBA" id="ARBA00053881"/>
    </source>
</evidence>
<comment type="function">
    <text evidence="13">Has phosphatase activity with synthetic phosphatase substrates and negatively regulates mitogen-activated protein kinase activity, presumably by catalysing their dephosphorylation. Expected to display protein phosphatase activity toward phosphotyrosine, phosphoserine and phosphothreonine residues.</text>
</comment>
<evidence type="ECO:0000256" key="8">
    <source>
        <dbReference type="ARBA" id="ARBA00022801"/>
    </source>
</evidence>
<evidence type="ECO:0000259" key="17">
    <source>
        <dbReference type="PROSITE" id="PS50056"/>
    </source>
</evidence>
<evidence type="ECO:0000313" key="19">
    <source>
        <dbReference type="EMBL" id="KAJ8340059.1"/>
    </source>
</evidence>
<evidence type="ECO:0000259" key="18">
    <source>
        <dbReference type="PROSITE" id="PS50206"/>
    </source>
</evidence>
<dbReference type="EMBL" id="JAINUF010000016">
    <property type="protein sequence ID" value="KAJ8340059.1"/>
    <property type="molecule type" value="Genomic_DNA"/>
</dbReference>
<dbReference type="InterPro" id="IPR000387">
    <property type="entry name" value="Tyr_Pase_dom"/>
</dbReference>
<evidence type="ECO:0000256" key="14">
    <source>
        <dbReference type="ARBA" id="ARBA00073917"/>
    </source>
</evidence>
<dbReference type="InterPro" id="IPR016130">
    <property type="entry name" value="Tyr_Pase_AS"/>
</dbReference>
<evidence type="ECO:0000256" key="1">
    <source>
        <dbReference type="ARBA" id="ARBA00004123"/>
    </source>
</evidence>
<dbReference type="GO" id="GO:0017017">
    <property type="term" value="F:MAP kinase tyrosine/serine/threonine phosphatase activity"/>
    <property type="evidence" value="ECO:0007669"/>
    <property type="project" value="InterPro"/>
</dbReference>
<dbReference type="InterPro" id="IPR001763">
    <property type="entry name" value="Rhodanese-like_dom"/>
</dbReference>
<dbReference type="PRINTS" id="PR01764">
    <property type="entry name" value="MAPKPHPHTASE"/>
</dbReference>
<dbReference type="OrthoDB" id="165342at2759"/>
<protein>
    <recommendedName>
        <fullName evidence="14">Dual specificity protein phosphatase 8</fullName>
        <ecNumber evidence="6">3.1.3.16</ecNumber>
        <ecNumber evidence="5">3.1.3.48</ecNumber>
    </recommendedName>
</protein>
<dbReference type="PROSITE" id="PS50206">
    <property type="entry name" value="RHODANESE_3"/>
    <property type="match status" value="1"/>
</dbReference>
<dbReference type="PROSITE" id="PS00383">
    <property type="entry name" value="TYR_PHOSPHATASE_1"/>
    <property type="match status" value="1"/>
</dbReference>
<dbReference type="InterPro" id="IPR008343">
    <property type="entry name" value="MKP"/>
</dbReference>
<evidence type="ECO:0000256" key="5">
    <source>
        <dbReference type="ARBA" id="ARBA00013064"/>
    </source>
</evidence>
<evidence type="ECO:0000256" key="15">
    <source>
        <dbReference type="SAM" id="MobiDB-lite"/>
    </source>
</evidence>
<dbReference type="Proteomes" id="UP001152622">
    <property type="component" value="Chromosome 16"/>
</dbReference>
<dbReference type="AlphaFoldDB" id="A0A9Q1EJT0"/>
<dbReference type="FunFam" id="3.40.250.10:FF:000020">
    <property type="entry name" value="Dual specificity protein phosphatase 8"/>
    <property type="match status" value="1"/>
</dbReference>
<dbReference type="GO" id="GO:0004722">
    <property type="term" value="F:protein serine/threonine phosphatase activity"/>
    <property type="evidence" value="ECO:0007669"/>
    <property type="project" value="UniProtKB-EC"/>
</dbReference>
<comment type="caution">
    <text evidence="19">The sequence shown here is derived from an EMBL/GenBank/DDBJ whole genome shotgun (WGS) entry which is preliminary data.</text>
</comment>
<dbReference type="InterPro" id="IPR029021">
    <property type="entry name" value="Prot-tyrosine_phosphatase-like"/>
</dbReference>
<name>A0A9Q1EJT0_SYNKA</name>
<dbReference type="InterPro" id="IPR048035">
    <property type="entry name" value="DUSP8_DSP"/>
</dbReference>
<dbReference type="Gene3D" id="3.40.250.10">
    <property type="entry name" value="Rhodanese-like domain"/>
    <property type="match status" value="1"/>
</dbReference>
<dbReference type="EC" id="3.1.3.48" evidence="5"/>
<keyword evidence="7" id="KW-0963">Cytoplasm</keyword>
<dbReference type="CDD" id="cd14645">
    <property type="entry name" value="DSP_DUSP8"/>
    <property type="match status" value="1"/>
</dbReference>
<organism evidence="19 20">
    <name type="scientific">Synaphobranchus kaupii</name>
    <name type="common">Kaup's arrowtooth eel</name>
    <dbReference type="NCBI Taxonomy" id="118154"/>
    <lineage>
        <taxon>Eukaryota</taxon>
        <taxon>Metazoa</taxon>
        <taxon>Chordata</taxon>
        <taxon>Craniata</taxon>
        <taxon>Vertebrata</taxon>
        <taxon>Euteleostomi</taxon>
        <taxon>Actinopterygii</taxon>
        <taxon>Neopterygii</taxon>
        <taxon>Teleostei</taxon>
        <taxon>Anguilliformes</taxon>
        <taxon>Synaphobranchidae</taxon>
        <taxon>Synaphobranchus</taxon>
    </lineage>
</organism>
<evidence type="ECO:0000259" key="16">
    <source>
        <dbReference type="PROSITE" id="PS50054"/>
    </source>
</evidence>
<dbReference type="PROSITE" id="PS50056">
    <property type="entry name" value="TYR_PHOSPHATASE_2"/>
    <property type="match status" value="1"/>
</dbReference>
<feature type="compositionally biased region" description="Basic and acidic residues" evidence="15">
    <location>
        <begin position="344"/>
        <end position="355"/>
    </location>
</feature>
<keyword evidence="9" id="KW-0904">Protein phosphatase</keyword>
<dbReference type="GO" id="GO:0033550">
    <property type="term" value="F:MAP kinase tyrosine phosphatase activity"/>
    <property type="evidence" value="ECO:0007669"/>
    <property type="project" value="TreeGrafter"/>
</dbReference>
<dbReference type="InterPro" id="IPR020422">
    <property type="entry name" value="TYR_PHOSPHATASE_DUAL_dom"/>
</dbReference>
<comment type="similarity">
    <text evidence="3">Belongs to the protein-tyrosine phosphatase family. Non-receptor class dual specificity subfamily.</text>
</comment>
<comment type="subunit">
    <text evidence="4">Monomer.</text>
</comment>
<dbReference type="SUPFAM" id="SSF52799">
    <property type="entry name" value="(Phosphotyrosine protein) phosphatases II"/>
    <property type="match status" value="1"/>
</dbReference>
<dbReference type="InterPro" id="IPR036873">
    <property type="entry name" value="Rhodanese-like_dom_sf"/>
</dbReference>
<evidence type="ECO:0000256" key="6">
    <source>
        <dbReference type="ARBA" id="ARBA00013081"/>
    </source>
</evidence>
<reference evidence="19" key="1">
    <citation type="journal article" date="2023" name="Science">
        <title>Genome structures resolve the early diversification of teleost fishes.</title>
        <authorList>
            <person name="Parey E."/>
            <person name="Louis A."/>
            <person name="Montfort J."/>
            <person name="Bouchez O."/>
            <person name="Roques C."/>
            <person name="Iampietro C."/>
            <person name="Lluch J."/>
            <person name="Castinel A."/>
            <person name="Donnadieu C."/>
            <person name="Desvignes T."/>
            <person name="Floi Bucao C."/>
            <person name="Jouanno E."/>
            <person name="Wen M."/>
            <person name="Mejri S."/>
            <person name="Dirks R."/>
            <person name="Jansen H."/>
            <person name="Henkel C."/>
            <person name="Chen W.J."/>
            <person name="Zahm M."/>
            <person name="Cabau C."/>
            <person name="Klopp C."/>
            <person name="Thompson A.W."/>
            <person name="Robinson-Rechavi M."/>
            <person name="Braasch I."/>
            <person name="Lecointre G."/>
            <person name="Bobe J."/>
            <person name="Postlethwait J.H."/>
            <person name="Berthelot C."/>
            <person name="Roest Crollius H."/>
            <person name="Guiguen Y."/>
        </authorList>
    </citation>
    <scope>NUCLEOTIDE SEQUENCE</scope>
    <source>
        <strain evidence="19">WJC10195</strain>
    </source>
</reference>
<evidence type="ECO:0000256" key="4">
    <source>
        <dbReference type="ARBA" id="ARBA00011245"/>
    </source>
</evidence>
<feature type="region of interest" description="Disordered" evidence="15">
    <location>
        <begin position="396"/>
        <end position="469"/>
    </location>
</feature>
<dbReference type="InterPro" id="IPR000340">
    <property type="entry name" value="Dual-sp_phosphatase_cat-dom"/>
</dbReference>
<keyword evidence="20" id="KW-1185">Reference proteome</keyword>
<dbReference type="GO" id="GO:0005634">
    <property type="term" value="C:nucleus"/>
    <property type="evidence" value="ECO:0007669"/>
    <property type="project" value="UniProtKB-SubCell"/>
</dbReference>
<accession>A0A9Q1EJT0</accession>
<comment type="subcellular location">
    <subcellularLocation>
        <location evidence="2">Cytoplasm</location>
    </subcellularLocation>
    <subcellularLocation>
        <location evidence="1">Nucleus</location>
    </subcellularLocation>
</comment>
<dbReference type="CDD" id="cd01446">
    <property type="entry name" value="DSP_MapKP"/>
    <property type="match status" value="1"/>
</dbReference>
<dbReference type="GO" id="GO:0008330">
    <property type="term" value="F:protein tyrosine/threonine phosphatase activity"/>
    <property type="evidence" value="ECO:0007669"/>
    <property type="project" value="TreeGrafter"/>
</dbReference>
<feature type="domain" description="Tyrosine specific protein phosphatases" evidence="17">
    <location>
        <begin position="224"/>
        <end position="285"/>
    </location>
</feature>
<dbReference type="SMART" id="SM00450">
    <property type="entry name" value="RHOD"/>
    <property type="match status" value="1"/>
</dbReference>
<sequence>MAGEKEKGRRKVMDAQRLAALLQRGAGRTLVIDSRTFSEYNALHVIGSVNVCCSKLVKRRLQQDKVSVTELLQPNSKAKVNLCRKQEVVVYDQSTKDASLLSKDSFVSILLGKLEGSFHQVSLLTGGFAAFSSCFPGLCEGKPATILPMSLSQPCLPVANVGPTRILPHLFLGSQKDVLNKDLMAQSGITYVLNASNTCPKPDFICESHFMRIPVNDNYCEKLLPWLEKTNDFIDKAKVSNCRVIVHCLAGISRSATIAIAYIMKTMGLSSDDAYRFVKDRRPSISPNFNFLGQLLEFEKGLRLRKALSVGGGGRPATERHEEEEAEPKAPDSGASPAQGNGHALREPEAQEAELKPASPMSLQQGFSGLHLSAERIQDTNRLKRSFSLDIRSAYAPAGRTQAPPTLAVTPRRPGVGGRPQAVQTGQPGRRQPKLGGVARLAGGDADEAEAESEAHGQRGRLPHPLARP</sequence>
<dbReference type="PANTHER" id="PTHR10159">
    <property type="entry name" value="DUAL SPECIFICITY PROTEIN PHOSPHATASE"/>
    <property type="match status" value="1"/>
</dbReference>
<evidence type="ECO:0000256" key="11">
    <source>
        <dbReference type="ARBA" id="ARBA00047761"/>
    </source>
</evidence>
<keyword evidence="8" id="KW-0378">Hydrolase</keyword>
<comment type="catalytic activity">
    <reaction evidence="11">
        <text>O-phospho-L-seryl-[protein] + H2O = L-seryl-[protein] + phosphate</text>
        <dbReference type="Rhea" id="RHEA:20629"/>
        <dbReference type="Rhea" id="RHEA-COMP:9863"/>
        <dbReference type="Rhea" id="RHEA-COMP:11604"/>
        <dbReference type="ChEBI" id="CHEBI:15377"/>
        <dbReference type="ChEBI" id="CHEBI:29999"/>
        <dbReference type="ChEBI" id="CHEBI:43474"/>
        <dbReference type="ChEBI" id="CHEBI:83421"/>
        <dbReference type="EC" id="3.1.3.16"/>
    </reaction>
</comment>
<evidence type="ECO:0000256" key="2">
    <source>
        <dbReference type="ARBA" id="ARBA00004496"/>
    </source>
</evidence>
<dbReference type="GO" id="GO:0043409">
    <property type="term" value="P:negative regulation of MAPK cascade"/>
    <property type="evidence" value="ECO:0007669"/>
    <property type="project" value="TreeGrafter"/>
</dbReference>